<dbReference type="OrthoDB" id="9800082at2"/>
<evidence type="ECO:0000313" key="1">
    <source>
        <dbReference type="EMBL" id="PHZ84568.1"/>
    </source>
</evidence>
<accession>A0A2G4YQH3</accession>
<evidence type="ECO:0008006" key="3">
    <source>
        <dbReference type="Google" id="ProtNLM"/>
    </source>
</evidence>
<dbReference type="InterPro" id="IPR010282">
    <property type="entry name" value="Uncharacterised_HutD/Ves"/>
</dbReference>
<keyword evidence="2" id="KW-1185">Reference proteome</keyword>
<proteinExistence type="predicted"/>
<dbReference type="CDD" id="cd20293">
    <property type="entry name" value="cupin_HutD_N"/>
    <property type="match status" value="1"/>
</dbReference>
<organism evidence="1 2">
    <name type="scientific">Paremcibacter congregatus</name>
    <dbReference type="NCBI Taxonomy" id="2043170"/>
    <lineage>
        <taxon>Bacteria</taxon>
        <taxon>Pseudomonadati</taxon>
        <taxon>Pseudomonadota</taxon>
        <taxon>Alphaproteobacteria</taxon>
        <taxon>Emcibacterales</taxon>
        <taxon>Emcibacteraceae</taxon>
        <taxon>Paremcibacter</taxon>
    </lineage>
</organism>
<dbReference type="Proteomes" id="UP000229730">
    <property type="component" value="Unassembled WGS sequence"/>
</dbReference>
<dbReference type="EMBL" id="PDEM01000024">
    <property type="protein sequence ID" value="PHZ84568.1"/>
    <property type="molecule type" value="Genomic_DNA"/>
</dbReference>
<dbReference type="InParanoid" id="A0A2G4YQH3"/>
<comment type="caution">
    <text evidence="1">The sequence shown here is derived from an EMBL/GenBank/DDBJ whole genome shotgun (WGS) entry which is preliminary data.</text>
</comment>
<dbReference type="Gene3D" id="2.60.120.10">
    <property type="entry name" value="Jelly Rolls"/>
    <property type="match status" value="1"/>
</dbReference>
<dbReference type="Pfam" id="PF05962">
    <property type="entry name" value="HutD"/>
    <property type="match status" value="1"/>
</dbReference>
<evidence type="ECO:0000313" key="2">
    <source>
        <dbReference type="Proteomes" id="UP000229730"/>
    </source>
</evidence>
<dbReference type="PANTHER" id="PTHR37943">
    <property type="entry name" value="PROTEIN VES"/>
    <property type="match status" value="1"/>
</dbReference>
<dbReference type="AlphaFoldDB" id="A0A2G4YQH3"/>
<dbReference type="InterPro" id="IPR011051">
    <property type="entry name" value="RmlC_Cupin_sf"/>
</dbReference>
<dbReference type="RefSeq" id="WP_099473638.1">
    <property type="nucleotide sequence ID" value="NZ_CP041025.1"/>
</dbReference>
<sequence length="205" mass="22688">MKPTDHTIILYHAADYVRQPWKNGQGETTEIARSPGAAFIWRLSMADITRDGAFSDFTGLDRTFLLLEGAGVRLYLGRAEVAHQADQTSRVMAFDGGMTVRSELLSGPVKVLNIMTRQGRVRHHMEPGTAASRTFLSDKNTTRLLFSLDDGLSVLLSGRTYRLGRHDMLELTCDGPTEMRVMPASETGPQMSPGIPYVMITIIES</sequence>
<dbReference type="SUPFAM" id="SSF51182">
    <property type="entry name" value="RmlC-like cupins"/>
    <property type="match status" value="1"/>
</dbReference>
<dbReference type="PANTHER" id="PTHR37943:SF1">
    <property type="entry name" value="PROTEIN VES"/>
    <property type="match status" value="1"/>
</dbReference>
<protein>
    <recommendedName>
        <fullName evidence="3">HutD-family protein</fullName>
    </recommendedName>
</protein>
<dbReference type="InterPro" id="IPR014710">
    <property type="entry name" value="RmlC-like_jellyroll"/>
</dbReference>
<name>A0A2G4YQH3_9PROT</name>
<reference evidence="1 2" key="1">
    <citation type="submission" date="2017-10" db="EMBL/GenBank/DDBJ databases">
        <title>Frigbacter circumglobatus gen. nov. sp. nov., isolated from sediment cultured in situ.</title>
        <authorList>
            <person name="Zhao Z."/>
        </authorList>
    </citation>
    <scope>NUCLEOTIDE SEQUENCE [LARGE SCALE GENOMIC DNA]</scope>
    <source>
        <strain evidence="1 2">ZYL</strain>
    </source>
</reference>
<dbReference type="FunCoup" id="A0A2G4YQH3">
    <property type="interactions" value="34"/>
</dbReference>
<gene>
    <name evidence="1" type="ORF">CRD36_12250</name>
</gene>